<proteinExistence type="predicted"/>
<dbReference type="InterPro" id="IPR001944">
    <property type="entry name" value="Glycoside_Hdrlase_35"/>
</dbReference>
<dbReference type="GO" id="GO:0004553">
    <property type="term" value="F:hydrolase activity, hydrolyzing O-glycosyl compounds"/>
    <property type="evidence" value="ECO:0007669"/>
    <property type="project" value="InterPro"/>
</dbReference>
<comment type="caution">
    <text evidence="5">The sequence shown here is derived from an EMBL/GenBank/DDBJ whole genome shotgun (WGS) entry which is preliminary data.</text>
</comment>
<evidence type="ECO:0000313" key="5">
    <source>
        <dbReference type="EMBL" id="MDN3194049.1"/>
    </source>
</evidence>
<keyword evidence="2" id="KW-0326">Glycosidase</keyword>
<organism evidence="5 6">
    <name type="scientific">Enterococcus faecalis</name>
    <name type="common">Streptococcus faecalis</name>
    <dbReference type="NCBI Taxonomy" id="1351"/>
    <lineage>
        <taxon>Bacteria</taxon>
        <taxon>Bacillati</taxon>
        <taxon>Bacillota</taxon>
        <taxon>Bacilli</taxon>
        <taxon>Lactobacillales</taxon>
        <taxon>Enterococcaceae</taxon>
        <taxon>Enterococcus</taxon>
    </lineage>
</organism>
<dbReference type="InterPro" id="IPR048913">
    <property type="entry name" value="BetaGal_gal-bd"/>
</dbReference>
<name>A0AAW7KLZ7_ENTFL</name>
<dbReference type="InterPro" id="IPR048912">
    <property type="entry name" value="BetaGal1-like_ABD1"/>
</dbReference>
<dbReference type="Proteomes" id="UP001173174">
    <property type="component" value="Unassembled WGS sequence"/>
</dbReference>
<reference evidence="5" key="1">
    <citation type="journal article" date="2023" name="Pathogens">
        <title>Prevalence of Enterococcus spp. and the Whole-Genome Characteristics of Enterococcus faecium and Enterococcus faecalis Strains Isolated from Free-Living Birds in Poland.</title>
        <authorList>
            <person name="Kwit R."/>
            <person name="Zajac M."/>
            <person name="Smialowska-Weglinska A."/>
            <person name="Skarzynska M."/>
            <person name="Bomba A."/>
            <person name="Lalak A."/>
            <person name="Skrzypiec E."/>
            <person name="Wojdat D."/>
            <person name="Koza W."/>
            <person name="Mikos-Wojewoda E."/>
            <person name="Pasim P."/>
            <person name="Skora M."/>
            <person name="Polak M."/>
            <person name="Wiacek J."/>
            <person name="Wasyl D."/>
        </authorList>
    </citation>
    <scope>NUCLEOTIDE SEQUENCE</scope>
    <source>
        <strain evidence="5">691B_2</strain>
    </source>
</reference>
<reference evidence="5" key="2">
    <citation type="submission" date="2023-03" db="EMBL/GenBank/DDBJ databases">
        <authorList>
            <person name="Zajac M."/>
            <person name="Kwit R."/>
            <person name="Wasyl D."/>
        </authorList>
    </citation>
    <scope>NUCLEOTIDE SEQUENCE</scope>
    <source>
        <strain evidence="5">691B_2</strain>
    </source>
</reference>
<evidence type="ECO:0000313" key="6">
    <source>
        <dbReference type="Proteomes" id="UP001173174"/>
    </source>
</evidence>
<dbReference type="PANTHER" id="PTHR23421">
    <property type="entry name" value="BETA-GALACTOSIDASE RELATED"/>
    <property type="match status" value="1"/>
</dbReference>
<feature type="domain" description="Beta-galactosidase galactose-binding" evidence="4">
    <location>
        <begin position="126"/>
        <end position="170"/>
    </location>
</feature>
<feature type="domain" description="Beta-galactosidase 1-like first all-beta" evidence="3">
    <location>
        <begin position="1"/>
        <end position="105"/>
    </location>
</feature>
<feature type="non-terminal residue" evidence="5">
    <location>
        <position position="174"/>
    </location>
</feature>
<keyword evidence="1" id="KW-0378">Hydrolase</keyword>
<dbReference type="SUPFAM" id="SSF49785">
    <property type="entry name" value="Galactose-binding domain-like"/>
    <property type="match status" value="1"/>
</dbReference>
<dbReference type="Pfam" id="PF21317">
    <property type="entry name" value="BetaGal_ABD_1"/>
    <property type="match status" value="1"/>
</dbReference>
<dbReference type="Gene3D" id="2.60.120.260">
    <property type="entry name" value="Galactose-binding domain-like"/>
    <property type="match status" value="2"/>
</dbReference>
<dbReference type="EMBL" id="JAREWH010000145">
    <property type="protein sequence ID" value="MDN3194049.1"/>
    <property type="molecule type" value="Genomic_DNA"/>
</dbReference>
<evidence type="ECO:0000256" key="1">
    <source>
        <dbReference type="ARBA" id="ARBA00022801"/>
    </source>
</evidence>
<evidence type="ECO:0000259" key="4">
    <source>
        <dbReference type="Pfam" id="PF21467"/>
    </source>
</evidence>
<dbReference type="InterPro" id="IPR008979">
    <property type="entry name" value="Galactose-bd-like_sf"/>
</dbReference>
<dbReference type="Pfam" id="PF21467">
    <property type="entry name" value="BetaGal_gal-bd"/>
    <property type="match status" value="1"/>
</dbReference>
<accession>A0AAW7KLZ7</accession>
<evidence type="ECO:0000256" key="2">
    <source>
        <dbReference type="ARBA" id="ARBA00023295"/>
    </source>
</evidence>
<gene>
    <name evidence="5" type="ORF">P0E79_16425</name>
</gene>
<protein>
    <submittedName>
        <fullName evidence="5">Beta-galactosidase</fullName>
    </submittedName>
</protein>
<dbReference type="GO" id="GO:0005975">
    <property type="term" value="P:carbohydrate metabolic process"/>
    <property type="evidence" value="ECO:0007669"/>
    <property type="project" value="InterPro"/>
</dbReference>
<sequence>GYLLYSFDLKNYHHENKLKVVEASDRLHIYVDGDLAATQYQETVGEELLISGQTEKDKLALDILVENLGRVNYGFKLNNPTQSKGIRGGVMQDIHFHQGYQHYPLTFSQEQLAKIDYTAGKNPLQPSFYQVTFELEQLADTYIDCRGYGKGFVVVNGHHLGRYWEIGPIHRSEE</sequence>
<dbReference type="AlphaFoldDB" id="A0AAW7KLZ7"/>
<evidence type="ECO:0000259" key="3">
    <source>
        <dbReference type="Pfam" id="PF21317"/>
    </source>
</evidence>
<feature type="non-terminal residue" evidence="5">
    <location>
        <position position="1"/>
    </location>
</feature>